<dbReference type="Pfam" id="PF18753">
    <property type="entry name" value="Nmad2"/>
    <property type="match status" value="1"/>
</dbReference>
<organism evidence="2 3">
    <name type="scientific">Neisseria polysaccharea</name>
    <dbReference type="NCBI Taxonomy" id="489"/>
    <lineage>
        <taxon>Bacteria</taxon>
        <taxon>Pseudomonadati</taxon>
        <taxon>Pseudomonadota</taxon>
        <taxon>Betaproteobacteria</taxon>
        <taxon>Neisseriales</taxon>
        <taxon>Neisseriaceae</taxon>
        <taxon>Neisseria</taxon>
    </lineage>
</organism>
<evidence type="ECO:0000313" key="2">
    <source>
        <dbReference type="EMBL" id="MEQ3510041.1"/>
    </source>
</evidence>
<evidence type="ECO:0000313" key="3">
    <source>
        <dbReference type="Proteomes" id="UP001447151"/>
    </source>
</evidence>
<protein>
    <recommendedName>
        <fullName evidence="1">Nucleotide modification associated domain-containing protein</fullName>
    </recommendedName>
</protein>
<reference evidence="2 3" key="1">
    <citation type="submission" date="2024-05" db="EMBL/GenBank/DDBJ databases">
        <authorList>
            <person name="Matzinger S.R."/>
            <person name="Bankers L."/>
            <person name="Rossheim A."/>
            <person name="Hetherington-Rauth M.C."/>
            <person name="Smith A."/>
            <person name="Baird S."/>
            <person name="Polanco D."/>
        </authorList>
    </citation>
    <scope>NUCLEOTIDE SEQUENCE [LARGE SCALE GENOMIC DNA]</scope>
    <source>
        <strain evidence="2 3">2024CJ-00066</strain>
    </source>
</reference>
<dbReference type="Proteomes" id="UP001447151">
    <property type="component" value="Unassembled WGS sequence"/>
</dbReference>
<dbReference type="RefSeq" id="WP_215770684.1">
    <property type="nucleotide sequence ID" value="NZ_JBECZB010000001.1"/>
</dbReference>
<keyword evidence="3" id="KW-1185">Reference proteome</keyword>
<accession>A0ABV1JHS4</accession>
<proteinExistence type="predicted"/>
<comment type="caution">
    <text evidence="2">The sequence shown here is derived from an EMBL/GenBank/DDBJ whole genome shotgun (WGS) entry which is preliminary data.</text>
</comment>
<feature type="domain" description="Nucleotide modification associated" evidence="1">
    <location>
        <begin position="21"/>
        <end position="203"/>
    </location>
</feature>
<dbReference type="InterPro" id="IPR041180">
    <property type="entry name" value="Nmad2"/>
</dbReference>
<name>A0ABV1JHS4_NEIPO</name>
<sequence length="207" mass="23608">MWLSYFANREFTLFNRDKIMKIMSYIVTHDYGFAPNPYGGFLTLATCKPKIRNSSKIGDILVGIGSSSGVYKNRLIYAAQVSDVVNMNEYFENPIYQVKKPSDENISRRRGDNIYYKENGSWTQLNNPFHDEGNMSHDLNSTNVLICGDFWYFGDKAPLLPEKFLGIVKKGPNHKNIDDHVLVSSFLDWLATYEKGIIGKPSSLGNR</sequence>
<evidence type="ECO:0000259" key="1">
    <source>
        <dbReference type="Pfam" id="PF18753"/>
    </source>
</evidence>
<gene>
    <name evidence="2" type="ORF">ABM124_01640</name>
</gene>
<dbReference type="EMBL" id="JBECZB010000001">
    <property type="protein sequence ID" value="MEQ3510041.1"/>
    <property type="molecule type" value="Genomic_DNA"/>
</dbReference>